<dbReference type="GO" id="GO:0005829">
    <property type="term" value="C:cytosol"/>
    <property type="evidence" value="ECO:0007669"/>
    <property type="project" value="TreeGrafter"/>
</dbReference>
<protein>
    <submittedName>
        <fullName evidence="11">Transcriptional regulator</fullName>
    </submittedName>
</protein>
<dbReference type="PANTHER" id="PTHR48111:SF1">
    <property type="entry name" value="TWO-COMPONENT RESPONSE REGULATOR ORR33"/>
    <property type="match status" value="1"/>
</dbReference>
<dbReference type="InterPro" id="IPR011006">
    <property type="entry name" value="CheY-like_superfamily"/>
</dbReference>
<keyword evidence="3" id="KW-0902">Two-component regulatory system</keyword>
<evidence type="ECO:0000259" key="9">
    <source>
        <dbReference type="PROSITE" id="PS50110"/>
    </source>
</evidence>
<dbReference type="InterPro" id="IPR036388">
    <property type="entry name" value="WH-like_DNA-bd_sf"/>
</dbReference>
<dbReference type="GO" id="GO:0006355">
    <property type="term" value="P:regulation of DNA-templated transcription"/>
    <property type="evidence" value="ECO:0007669"/>
    <property type="project" value="InterPro"/>
</dbReference>
<dbReference type="STRING" id="1384049.CD29_10045"/>
<dbReference type="GO" id="GO:0000156">
    <property type="term" value="F:phosphorelay response regulator activity"/>
    <property type="evidence" value="ECO:0007669"/>
    <property type="project" value="TreeGrafter"/>
</dbReference>
<evidence type="ECO:0000256" key="7">
    <source>
        <dbReference type="PROSITE-ProRule" id="PRU00169"/>
    </source>
</evidence>
<dbReference type="InterPro" id="IPR001867">
    <property type="entry name" value="OmpR/PhoB-type_DNA-bd"/>
</dbReference>
<dbReference type="SMART" id="SM00862">
    <property type="entry name" value="Trans_reg_C"/>
    <property type="match status" value="1"/>
</dbReference>
<evidence type="ECO:0000313" key="12">
    <source>
        <dbReference type="Proteomes" id="UP000030416"/>
    </source>
</evidence>
<dbReference type="RefSeq" id="WP_197061749.1">
    <property type="nucleotide sequence ID" value="NZ_AVDA01000010.1"/>
</dbReference>
<evidence type="ECO:0000259" key="10">
    <source>
        <dbReference type="PROSITE" id="PS51755"/>
    </source>
</evidence>
<keyword evidence="6" id="KW-0804">Transcription</keyword>
<keyword evidence="12" id="KW-1185">Reference proteome</keyword>
<evidence type="ECO:0000256" key="6">
    <source>
        <dbReference type="ARBA" id="ARBA00023163"/>
    </source>
</evidence>
<evidence type="ECO:0000256" key="1">
    <source>
        <dbReference type="ARBA" id="ARBA00004496"/>
    </source>
</evidence>
<gene>
    <name evidence="11" type="ORF">CD29_10045</name>
</gene>
<keyword evidence="2 7" id="KW-0597">Phosphoprotein</keyword>
<dbReference type="SMART" id="SM00448">
    <property type="entry name" value="REC"/>
    <property type="match status" value="1"/>
</dbReference>
<dbReference type="AlphaFoldDB" id="A0A0A3I1W2"/>
<dbReference type="PANTHER" id="PTHR48111">
    <property type="entry name" value="REGULATOR OF RPOS"/>
    <property type="match status" value="1"/>
</dbReference>
<dbReference type="Gene3D" id="3.40.50.2300">
    <property type="match status" value="1"/>
</dbReference>
<evidence type="ECO:0000256" key="8">
    <source>
        <dbReference type="PROSITE-ProRule" id="PRU01091"/>
    </source>
</evidence>
<proteinExistence type="predicted"/>
<dbReference type="PROSITE" id="PS51755">
    <property type="entry name" value="OMPR_PHOB"/>
    <property type="match status" value="1"/>
</dbReference>
<dbReference type="Proteomes" id="UP000030416">
    <property type="component" value="Unassembled WGS sequence"/>
</dbReference>
<feature type="DNA-binding region" description="OmpR/PhoB-type" evidence="8">
    <location>
        <begin position="130"/>
        <end position="228"/>
    </location>
</feature>
<sequence length="232" mass="26786">MKRPIKVLAIEDDPNIVELMDLYITKIGFTFISAYDGEEGLNQFYNESPDCIILDIMLPKMNGFEVCKMIRLEDKKIPIIMLTGKGETYDIVKGLDTGADDYIVKPFDPNELIARVKSVLRRTVLSESEDDVLQFSNIVININEYRVIIDGKQVLMAPREMELFYFLAMNPNQVISRQQLLDRIWGYDFEGDPRTIDVHIKSVRDKLTVHNADWSVVTIRGVGYRFEENMHA</sequence>
<dbReference type="SUPFAM" id="SSF52172">
    <property type="entry name" value="CheY-like"/>
    <property type="match status" value="1"/>
</dbReference>
<name>A0A0A3I1W2_9BACL</name>
<dbReference type="InterPro" id="IPR001789">
    <property type="entry name" value="Sig_transdc_resp-reg_receiver"/>
</dbReference>
<evidence type="ECO:0000256" key="4">
    <source>
        <dbReference type="ARBA" id="ARBA00023015"/>
    </source>
</evidence>
<keyword evidence="5 8" id="KW-0238">DNA-binding</keyword>
<comment type="subcellular location">
    <subcellularLocation>
        <location evidence="1">Cytoplasm</location>
    </subcellularLocation>
</comment>
<dbReference type="InterPro" id="IPR039420">
    <property type="entry name" value="WalR-like"/>
</dbReference>
<evidence type="ECO:0000313" key="11">
    <source>
        <dbReference type="EMBL" id="KGR78709.1"/>
    </source>
</evidence>
<accession>A0A0A3I1W2</accession>
<feature type="domain" description="OmpR/PhoB-type" evidence="10">
    <location>
        <begin position="130"/>
        <end position="228"/>
    </location>
</feature>
<dbReference type="CDD" id="cd00383">
    <property type="entry name" value="trans_reg_C"/>
    <property type="match status" value="1"/>
</dbReference>
<organism evidence="11 12">
    <name type="scientific">Ureibacillus manganicus DSM 26584</name>
    <dbReference type="NCBI Taxonomy" id="1384049"/>
    <lineage>
        <taxon>Bacteria</taxon>
        <taxon>Bacillati</taxon>
        <taxon>Bacillota</taxon>
        <taxon>Bacilli</taxon>
        <taxon>Bacillales</taxon>
        <taxon>Caryophanaceae</taxon>
        <taxon>Ureibacillus</taxon>
    </lineage>
</organism>
<dbReference type="Gene3D" id="1.10.10.10">
    <property type="entry name" value="Winged helix-like DNA-binding domain superfamily/Winged helix DNA-binding domain"/>
    <property type="match status" value="1"/>
</dbReference>
<evidence type="ECO:0000256" key="3">
    <source>
        <dbReference type="ARBA" id="ARBA00023012"/>
    </source>
</evidence>
<dbReference type="EMBL" id="JPVN01000010">
    <property type="protein sequence ID" value="KGR78709.1"/>
    <property type="molecule type" value="Genomic_DNA"/>
</dbReference>
<dbReference type="FunFam" id="1.10.10.10:FF:000018">
    <property type="entry name" value="DNA-binding response regulator ResD"/>
    <property type="match status" value="1"/>
</dbReference>
<dbReference type="GO" id="GO:0032993">
    <property type="term" value="C:protein-DNA complex"/>
    <property type="evidence" value="ECO:0007669"/>
    <property type="project" value="TreeGrafter"/>
</dbReference>
<feature type="domain" description="Response regulatory" evidence="9">
    <location>
        <begin position="6"/>
        <end position="120"/>
    </location>
</feature>
<dbReference type="PROSITE" id="PS50110">
    <property type="entry name" value="RESPONSE_REGULATORY"/>
    <property type="match status" value="1"/>
</dbReference>
<comment type="caution">
    <text evidence="11">The sequence shown here is derived from an EMBL/GenBank/DDBJ whole genome shotgun (WGS) entry which is preliminary data.</text>
</comment>
<dbReference type="eggNOG" id="COG0745">
    <property type="taxonomic scope" value="Bacteria"/>
</dbReference>
<feature type="modified residue" description="4-aspartylphosphate" evidence="7">
    <location>
        <position position="55"/>
    </location>
</feature>
<keyword evidence="4" id="KW-0805">Transcription regulation</keyword>
<dbReference type="Gene3D" id="6.10.250.690">
    <property type="match status" value="1"/>
</dbReference>
<dbReference type="Pfam" id="PF00072">
    <property type="entry name" value="Response_reg"/>
    <property type="match status" value="1"/>
</dbReference>
<dbReference type="GO" id="GO:0000976">
    <property type="term" value="F:transcription cis-regulatory region binding"/>
    <property type="evidence" value="ECO:0007669"/>
    <property type="project" value="TreeGrafter"/>
</dbReference>
<evidence type="ECO:0000256" key="2">
    <source>
        <dbReference type="ARBA" id="ARBA00022553"/>
    </source>
</evidence>
<dbReference type="FunFam" id="3.40.50.2300:FF:000001">
    <property type="entry name" value="DNA-binding response regulator PhoB"/>
    <property type="match status" value="1"/>
</dbReference>
<reference evidence="11 12" key="1">
    <citation type="submission" date="2014-02" db="EMBL/GenBank/DDBJ databases">
        <title>Draft genome sequence of Lysinibacillus manganicus DSM 26584T.</title>
        <authorList>
            <person name="Zhang F."/>
            <person name="Wang G."/>
            <person name="Zhang L."/>
        </authorList>
    </citation>
    <scope>NUCLEOTIDE SEQUENCE [LARGE SCALE GENOMIC DNA]</scope>
    <source>
        <strain evidence="11 12">DSM 26584</strain>
    </source>
</reference>
<evidence type="ECO:0000256" key="5">
    <source>
        <dbReference type="ARBA" id="ARBA00023125"/>
    </source>
</evidence>
<dbReference type="Pfam" id="PF00486">
    <property type="entry name" value="Trans_reg_C"/>
    <property type="match status" value="1"/>
</dbReference>